<dbReference type="Proteomes" id="UP000756132">
    <property type="component" value="Chromosome 11"/>
</dbReference>
<dbReference type="Pfam" id="PF12796">
    <property type="entry name" value="Ank_2"/>
    <property type="match status" value="1"/>
</dbReference>
<dbReference type="GeneID" id="71992664"/>
<evidence type="ECO:0000256" key="1">
    <source>
        <dbReference type="SAM" id="MobiDB-lite"/>
    </source>
</evidence>
<evidence type="ECO:0000313" key="2">
    <source>
        <dbReference type="EMBL" id="UJO24063.1"/>
    </source>
</evidence>
<feature type="compositionally biased region" description="Polar residues" evidence="1">
    <location>
        <begin position="594"/>
        <end position="609"/>
    </location>
</feature>
<dbReference type="OrthoDB" id="426293at2759"/>
<feature type="compositionally biased region" description="Acidic residues" evidence="1">
    <location>
        <begin position="230"/>
        <end position="239"/>
    </location>
</feature>
<dbReference type="EMBL" id="CP090173">
    <property type="protein sequence ID" value="UJO24063.1"/>
    <property type="molecule type" value="Genomic_DNA"/>
</dbReference>
<dbReference type="Gene3D" id="1.25.40.20">
    <property type="entry name" value="Ankyrin repeat-containing domain"/>
    <property type="match status" value="1"/>
</dbReference>
<evidence type="ECO:0000313" key="3">
    <source>
        <dbReference type="Proteomes" id="UP000756132"/>
    </source>
</evidence>
<gene>
    <name evidence="2" type="ORF">CLAFUR5_12786</name>
</gene>
<sequence length="633" mass="71525">MTGRPSETAIIWPALQAASAVTIQADPDDITVMAITYLSSESSLWNLCCQRRRLQSGFQGPEVNMTSLIVNRVIKESHGIFRLATLQLVSLKHHCDDIFELRAQLDHLRGTVNGYYDEIWDRIMLLKARKRRLVLNLLAWVTFSKEPLRHRELSVGLAIERADSGECVEVVSPLEVKSLVAFTEGLLTIQTSQPHVIGPREQKRVRRLIVAFAAHLKEPRNDGNVGNNAADDDNDDESTASDTSCMSTETIARCMGGDKMSFAHETALVYLRKRLNNIRHDAQSTILATCFKCSTLSEGRETPEVALDYDKLSAVAIRENIPSLMQHVSEQRNAFEKWAYRAWAKHVFDLDSPEAASGHRIPLVYLKRILSQHKKDEAHIMRTCLEDHDANGLKWILRLGADPNKVYVDYGEGIKPTILEHALAFYKSKAALQLLQHPTSHQTGRSLDITRLMLSSRAAMPSDQIESSIFQLLLERGILDPNYRDEQDEYLLLEFLSYHQRLRTNRRDELSLRNLQLLLEHPLTDVNVRSRDDQTILHFASMNDNPTHAVVRDTICRCRQDFDVNALNKYGLTPHMAAVAAGEDKIVRQLLAANNETGHQSPRRSQYTPACSRADLRGPDPFKATHSGHAALE</sequence>
<proteinExistence type="predicted"/>
<dbReference type="PANTHER" id="PTHR10039">
    <property type="entry name" value="AMELOGENIN"/>
    <property type="match status" value="1"/>
</dbReference>
<reference evidence="2" key="2">
    <citation type="journal article" date="2022" name="Microb. Genom.">
        <title>A chromosome-scale genome assembly of the tomato pathogen Cladosporium fulvum reveals a compartmentalized genome architecture and the presence of a dispensable chromosome.</title>
        <authorList>
            <person name="Zaccaron A.Z."/>
            <person name="Chen L.H."/>
            <person name="Samaras A."/>
            <person name="Stergiopoulos I."/>
        </authorList>
    </citation>
    <scope>NUCLEOTIDE SEQUENCE</scope>
    <source>
        <strain evidence="2">Race5_Kim</strain>
    </source>
</reference>
<dbReference type="InterPro" id="IPR002110">
    <property type="entry name" value="Ankyrin_rpt"/>
</dbReference>
<dbReference type="RefSeq" id="XP_047768429.1">
    <property type="nucleotide sequence ID" value="XM_047911934.1"/>
</dbReference>
<protein>
    <submittedName>
        <fullName evidence="2">Uncharacterized protein</fullName>
    </submittedName>
</protein>
<feature type="region of interest" description="Disordered" evidence="1">
    <location>
        <begin position="594"/>
        <end position="633"/>
    </location>
</feature>
<dbReference type="SUPFAM" id="SSF48403">
    <property type="entry name" value="Ankyrin repeat"/>
    <property type="match status" value="1"/>
</dbReference>
<accession>A0A9Q8PKC2</accession>
<feature type="region of interest" description="Disordered" evidence="1">
    <location>
        <begin position="220"/>
        <end position="244"/>
    </location>
</feature>
<reference evidence="2" key="1">
    <citation type="submission" date="2021-12" db="EMBL/GenBank/DDBJ databases">
        <authorList>
            <person name="Zaccaron A."/>
            <person name="Stergiopoulos I."/>
        </authorList>
    </citation>
    <scope>NUCLEOTIDE SEQUENCE</scope>
    <source>
        <strain evidence="2">Race5_Kim</strain>
    </source>
</reference>
<dbReference type="PANTHER" id="PTHR10039:SF15">
    <property type="entry name" value="NACHT DOMAIN-CONTAINING PROTEIN"/>
    <property type="match status" value="1"/>
</dbReference>
<dbReference type="KEGG" id="ffu:CLAFUR5_12786"/>
<name>A0A9Q8PKC2_PASFU</name>
<dbReference type="InterPro" id="IPR036770">
    <property type="entry name" value="Ankyrin_rpt-contain_sf"/>
</dbReference>
<organism evidence="2 3">
    <name type="scientific">Passalora fulva</name>
    <name type="common">Tomato leaf mold</name>
    <name type="synonym">Cladosporium fulvum</name>
    <dbReference type="NCBI Taxonomy" id="5499"/>
    <lineage>
        <taxon>Eukaryota</taxon>
        <taxon>Fungi</taxon>
        <taxon>Dikarya</taxon>
        <taxon>Ascomycota</taxon>
        <taxon>Pezizomycotina</taxon>
        <taxon>Dothideomycetes</taxon>
        <taxon>Dothideomycetidae</taxon>
        <taxon>Mycosphaerellales</taxon>
        <taxon>Mycosphaerellaceae</taxon>
        <taxon>Fulvia</taxon>
    </lineage>
</organism>
<keyword evidence="3" id="KW-1185">Reference proteome</keyword>
<dbReference type="AlphaFoldDB" id="A0A9Q8PKC2"/>